<evidence type="ECO:0000259" key="14">
    <source>
        <dbReference type="Pfam" id="PF02879"/>
    </source>
</evidence>
<evidence type="ECO:0000313" key="17">
    <source>
        <dbReference type="Proteomes" id="UP001501337"/>
    </source>
</evidence>
<dbReference type="InterPro" id="IPR005841">
    <property type="entry name" value="Alpha-D-phosphohexomutase_SF"/>
</dbReference>
<dbReference type="Gene3D" id="3.30.310.50">
    <property type="entry name" value="Alpha-D-phosphohexomutase, C-terminal domain"/>
    <property type="match status" value="1"/>
</dbReference>
<dbReference type="CDD" id="cd03089">
    <property type="entry name" value="PMM_PGM"/>
    <property type="match status" value="1"/>
</dbReference>
<comment type="catalytic activity">
    <reaction evidence="1">
        <text>alpha-D-mannose 1-phosphate = D-mannose 6-phosphate</text>
        <dbReference type="Rhea" id="RHEA:11140"/>
        <dbReference type="ChEBI" id="CHEBI:58409"/>
        <dbReference type="ChEBI" id="CHEBI:58735"/>
        <dbReference type="EC" id="5.4.2.8"/>
    </reaction>
</comment>
<dbReference type="RefSeq" id="WP_344806997.1">
    <property type="nucleotide sequence ID" value="NZ_BAABBO010000011.1"/>
</dbReference>
<comment type="caution">
    <text evidence="16">The sequence shown here is derived from an EMBL/GenBank/DDBJ whole genome shotgun (WGS) entry which is preliminary data.</text>
</comment>
<dbReference type="InterPro" id="IPR036900">
    <property type="entry name" value="A-D-PHexomutase_C_sf"/>
</dbReference>
<evidence type="ECO:0000256" key="2">
    <source>
        <dbReference type="ARBA" id="ARBA00001946"/>
    </source>
</evidence>
<evidence type="ECO:0000256" key="7">
    <source>
        <dbReference type="ARBA" id="ARBA00022723"/>
    </source>
</evidence>
<dbReference type="PANTHER" id="PTHR43771:SF2">
    <property type="entry name" value="PHOSPHOMANNOMUTASE_PHOSPHOGLUCOMUTASE"/>
    <property type="match status" value="1"/>
</dbReference>
<name>A0ABP7PJP2_9GAMM</name>
<evidence type="ECO:0000256" key="6">
    <source>
        <dbReference type="ARBA" id="ARBA00022553"/>
    </source>
</evidence>
<evidence type="ECO:0000256" key="5">
    <source>
        <dbReference type="ARBA" id="ARBA00012730"/>
    </source>
</evidence>
<keyword evidence="8" id="KW-0460">Magnesium</keyword>
<reference evidence="17" key="1">
    <citation type="journal article" date="2019" name="Int. J. Syst. Evol. Microbiol.">
        <title>The Global Catalogue of Microorganisms (GCM) 10K type strain sequencing project: providing services to taxonomists for standard genome sequencing and annotation.</title>
        <authorList>
            <consortium name="The Broad Institute Genomics Platform"/>
            <consortium name="The Broad Institute Genome Sequencing Center for Infectious Disease"/>
            <person name="Wu L."/>
            <person name="Ma J."/>
        </authorList>
    </citation>
    <scope>NUCLEOTIDE SEQUENCE [LARGE SCALE GENOMIC DNA]</scope>
    <source>
        <strain evidence="17">JCM 17555</strain>
    </source>
</reference>
<feature type="region of interest" description="Disordered" evidence="10">
    <location>
        <begin position="351"/>
        <end position="397"/>
    </location>
</feature>
<evidence type="ECO:0000313" key="16">
    <source>
        <dbReference type="EMBL" id="GAA3966829.1"/>
    </source>
</evidence>
<keyword evidence="7" id="KW-0479">Metal-binding</keyword>
<accession>A0ABP7PJP2</accession>
<dbReference type="InterPro" id="IPR005845">
    <property type="entry name" value="A-D-PHexomutase_a/b/a-II"/>
</dbReference>
<dbReference type="SUPFAM" id="SSF53738">
    <property type="entry name" value="Phosphoglucomutase, first 3 domains"/>
    <property type="match status" value="3"/>
</dbReference>
<dbReference type="SUPFAM" id="SSF55957">
    <property type="entry name" value="Phosphoglucomutase, C-terminal domain"/>
    <property type="match status" value="1"/>
</dbReference>
<dbReference type="InterPro" id="IPR005844">
    <property type="entry name" value="A-D-PHexomutase_a/b/a-I"/>
</dbReference>
<dbReference type="InterPro" id="IPR016055">
    <property type="entry name" value="A-D-PHexomutase_a/b/a-I/II/III"/>
</dbReference>
<dbReference type="PANTHER" id="PTHR43771">
    <property type="entry name" value="PHOSPHOMANNOMUTASE"/>
    <property type="match status" value="1"/>
</dbReference>
<keyword evidence="11" id="KW-0812">Transmembrane</keyword>
<sequence length="888" mass="95693">MGKPQKQAQKTPKAETQKSAAASLGKQTLIIGLATFLALVLTALAIHFLVFKPMLQQSRLDQAETAVEAAVLATESRLMFLGGLAEQLANSGAVSLKPEQTASANEIVANRRIAVQLASIVESNMPLARRVIAFPSGQARRDSDEAVPLSFASIELVRQIEGGASARAEAFLANDTWLLQMASPVRMPGQDPATPPWGTLLVILPIEMLTDVMQPLDGRLELLQEVGAAQQIVHSVGSLPDPSAAGEPLTRKVGDQPWLVRFTPRSHDLDTEILADPNFWVLVLVPALLLLLVVWAVLRQLSSQLNADVRKAAVYTQARLRGESAQRPTVRSPYFEAFLSLLQTRTDVDTGVQERKPAGKAPLPADQPGKMTAADKPPAVKSKTAVPEAPEKSEEALFDDRELSSFDLLGSDEDLLGLGSSDGMLVEEINTVQISKVIFRAYDIRGVVGETLTAEIMTEIGRALGSEGKSRGVNAMCVGYDGRNSSKSLADAVIDGLLAVGMDVIDIGQVPTPLLYYATQRLQTGSGAMITGSHNPASHNGLKMMLSGDTLADEEIQKLYQRTVTQNFTQGKGRRQTADVVRDYMDEILNDIAVAAPLKVVIDAGNGVAGAVAPQLIEDLGCEVVQLYCDVDGNFPNHHPDPSNPANLADLQAKVVETGADIGIAFDGDGDRIGVVTGGGKIIWPDRLLMLFAKDVVSRNPGADVIFDVKCSRRLNALVSRFGGRPVMWKSGHSMIKAKMRETGALLAGEMSGHIFFKERWFGFDDGLYAAVRLLEILGIDERSADMIFEDFPEDISTPELFVDVADSAKFDLMTTLAGKAAWSGGSVNTIDGLRVEYADGWGLVRASNTVPALTLRFEAESTEAMQRIQDIFRAQLLKAEPGLDLPF</sequence>
<evidence type="ECO:0000256" key="11">
    <source>
        <dbReference type="SAM" id="Phobius"/>
    </source>
</evidence>
<feature type="domain" description="Alpha-D-phosphohexomutase C-terminal" evidence="12">
    <location>
        <begin position="803"/>
        <end position="874"/>
    </location>
</feature>
<organism evidence="16 17">
    <name type="scientific">Allohahella marinimesophila</name>
    <dbReference type="NCBI Taxonomy" id="1054972"/>
    <lineage>
        <taxon>Bacteria</taxon>
        <taxon>Pseudomonadati</taxon>
        <taxon>Pseudomonadota</taxon>
        <taxon>Gammaproteobacteria</taxon>
        <taxon>Oceanospirillales</taxon>
        <taxon>Hahellaceae</taxon>
        <taxon>Allohahella</taxon>
    </lineage>
</organism>
<feature type="domain" description="Alpha-D-phosphohexomutase alpha/beta/alpha" evidence="14">
    <location>
        <begin position="583"/>
        <end position="679"/>
    </location>
</feature>
<keyword evidence="11" id="KW-1133">Transmembrane helix</keyword>
<evidence type="ECO:0000256" key="4">
    <source>
        <dbReference type="ARBA" id="ARBA00010231"/>
    </source>
</evidence>
<evidence type="ECO:0000259" key="15">
    <source>
        <dbReference type="Pfam" id="PF02880"/>
    </source>
</evidence>
<evidence type="ECO:0000256" key="10">
    <source>
        <dbReference type="SAM" id="MobiDB-lite"/>
    </source>
</evidence>
<dbReference type="EC" id="5.4.2.8" evidence="5"/>
<feature type="transmembrane region" description="Helical" evidence="11">
    <location>
        <begin position="29"/>
        <end position="51"/>
    </location>
</feature>
<evidence type="ECO:0000256" key="9">
    <source>
        <dbReference type="ARBA" id="ARBA00023235"/>
    </source>
</evidence>
<keyword evidence="17" id="KW-1185">Reference proteome</keyword>
<protein>
    <recommendedName>
        <fullName evidence="5">phosphomannomutase</fullName>
        <ecNumber evidence="5">5.4.2.8</ecNumber>
    </recommendedName>
</protein>
<feature type="domain" description="Alpha-D-phosphohexomutase alpha/beta/alpha" evidence="15">
    <location>
        <begin position="685"/>
        <end position="792"/>
    </location>
</feature>
<keyword evidence="9" id="KW-0413">Isomerase</keyword>
<feature type="transmembrane region" description="Helical" evidence="11">
    <location>
        <begin position="279"/>
        <end position="298"/>
    </location>
</feature>
<evidence type="ECO:0000256" key="8">
    <source>
        <dbReference type="ARBA" id="ARBA00022842"/>
    </source>
</evidence>
<evidence type="ECO:0000259" key="12">
    <source>
        <dbReference type="Pfam" id="PF00408"/>
    </source>
</evidence>
<keyword evidence="6" id="KW-0597">Phosphoprotein</keyword>
<dbReference type="Pfam" id="PF02880">
    <property type="entry name" value="PGM_PMM_III"/>
    <property type="match status" value="1"/>
</dbReference>
<evidence type="ECO:0000256" key="1">
    <source>
        <dbReference type="ARBA" id="ARBA00000586"/>
    </source>
</evidence>
<gene>
    <name evidence="16" type="ORF">GCM10022278_25820</name>
</gene>
<keyword evidence="11" id="KW-0472">Membrane</keyword>
<dbReference type="EMBL" id="BAABBO010000011">
    <property type="protein sequence ID" value="GAA3966829.1"/>
    <property type="molecule type" value="Genomic_DNA"/>
</dbReference>
<evidence type="ECO:0000256" key="3">
    <source>
        <dbReference type="ARBA" id="ARBA00004699"/>
    </source>
</evidence>
<dbReference type="Pfam" id="PF02879">
    <property type="entry name" value="PGM_PMM_II"/>
    <property type="match status" value="1"/>
</dbReference>
<dbReference type="Proteomes" id="UP001501337">
    <property type="component" value="Unassembled WGS sequence"/>
</dbReference>
<comment type="pathway">
    <text evidence="3">Nucleotide-sugar biosynthesis; GDP-alpha-D-mannose biosynthesis; alpha-D-mannose 1-phosphate from D-fructose 6-phosphate: step 2/2.</text>
</comment>
<dbReference type="Pfam" id="PF00408">
    <property type="entry name" value="PGM_PMM_IV"/>
    <property type="match status" value="1"/>
</dbReference>
<feature type="domain" description="Alpha-D-phosphohexomutase alpha/beta/alpha" evidence="13">
    <location>
        <begin position="437"/>
        <end position="566"/>
    </location>
</feature>
<dbReference type="Gene3D" id="3.40.120.10">
    <property type="entry name" value="Alpha-D-Glucose-1,6-Bisphosphate, subunit A, domain 3"/>
    <property type="match status" value="3"/>
</dbReference>
<proteinExistence type="inferred from homology"/>
<dbReference type="InterPro" id="IPR005843">
    <property type="entry name" value="A-D-PHexomutase_C"/>
</dbReference>
<dbReference type="Pfam" id="PF02878">
    <property type="entry name" value="PGM_PMM_I"/>
    <property type="match status" value="1"/>
</dbReference>
<dbReference type="PRINTS" id="PR00509">
    <property type="entry name" value="PGMPMM"/>
</dbReference>
<comment type="similarity">
    <text evidence="4">Belongs to the phosphohexose mutase family.</text>
</comment>
<evidence type="ECO:0000259" key="13">
    <source>
        <dbReference type="Pfam" id="PF02878"/>
    </source>
</evidence>
<comment type="cofactor">
    <cofactor evidence="2">
        <name>Mg(2+)</name>
        <dbReference type="ChEBI" id="CHEBI:18420"/>
    </cofactor>
</comment>
<dbReference type="InterPro" id="IPR005846">
    <property type="entry name" value="A-D-PHexomutase_a/b/a-III"/>
</dbReference>